<organism evidence="2">
    <name type="scientific">uncultured organism</name>
    <dbReference type="NCBI Taxonomy" id="155900"/>
    <lineage>
        <taxon>unclassified sequences</taxon>
        <taxon>environmental samples</taxon>
    </lineage>
</organism>
<reference evidence="2" key="1">
    <citation type="submission" date="2009-09" db="EMBL/GenBank/DDBJ databases">
        <authorList>
            <person name="Beloqi A."/>
            <person name="Nechitaylo T.Y."/>
            <person name="Lopez-Cortes N."/>
            <person name="Vietes M."/>
            <person name="Polaina J."/>
            <person name="Strittmatter A."/>
            <person name="Reva O."/>
            <person name="Waliczek A."/>
            <person name="Golyshina O.V."/>
            <person name="Ferrer M."/>
            <person name="Golyshin P.N."/>
        </authorList>
    </citation>
    <scope>NUCLEOTIDE SEQUENCE</scope>
</reference>
<reference evidence="2" key="2">
    <citation type="journal article" date="2010" name="Appl. Environ. Microbiol.">
        <title>Diversity of glycosyl hydrolases from cellulose-depleting communities enriched from casts of two earthworm species.</title>
        <authorList>
            <person name="Beloqui A."/>
            <person name="Nechitaylo T.Y."/>
            <person name="Lopez-Cortes N."/>
            <person name="Ghazi A."/>
            <person name="Guazzaroni M.E."/>
            <person name="Polaina J."/>
            <person name="Strittmatter A.W."/>
            <person name="Reva O."/>
            <person name="Waliczek A."/>
            <person name="Yakimov M.M."/>
            <person name="Golyshina O.V."/>
            <person name="Ferrer M."/>
            <person name="Golyshin P.N."/>
        </authorList>
    </citation>
    <scope>NUCLEOTIDE SEQUENCE</scope>
</reference>
<protein>
    <submittedName>
        <fullName evidence="2">ABC transporter permease</fullName>
    </submittedName>
</protein>
<keyword evidence="1" id="KW-1133">Transmembrane helix</keyword>
<feature type="transmembrane region" description="Helical" evidence="1">
    <location>
        <begin position="156"/>
        <end position="176"/>
    </location>
</feature>
<keyword evidence="1" id="KW-0472">Membrane</keyword>
<evidence type="ECO:0000256" key="1">
    <source>
        <dbReference type="SAM" id="Phobius"/>
    </source>
</evidence>
<proteinExistence type="predicted"/>
<dbReference type="EMBL" id="GQ996413">
    <property type="protein sequence ID" value="ACY24822.1"/>
    <property type="molecule type" value="Genomic_DNA"/>
</dbReference>
<accession>D8VN37</accession>
<evidence type="ECO:0000313" key="2">
    <source>
        <dbReference type="EMBL" id="ACY24822.1"/>
    </source>
</evidence>
<feature type="transmembrane region" description="Helical" evidence="1">
    <location>
        <begin position="20"/>
        <end position="40"/>
    </location>
</feature>
<dbReference type="AlphaFoldDB" id="D8VN37"/>
<feature type="transmembrane region" description="Helical" evidence="1">
    <location>
        <begin position="102"/>
        <end position="121"/>
    </location>
</feature>
<feature type="transmembrane region" description="Helical" evidence="1">
    <location>
        <begin position="196"/>
        <end position="218"/>
    </location>
</feature>
<feature type="transmembrane region" description="Helical" evidence="1">
    <location>
        <begin position="46"/>
        <end position="70"/>
    </location>
</feature>
<name>D8VN37_9ZZZZ</name>
<keyword evidence="1" id="KW-0812">Transmembrane</keyword>
<feature type="transmembrane region" description="Helical" evidence="1">
    <location>
        <begin position="127"/>
        <end position="149"/>
    </location>
</feature>
<sequence length="226" mass="25218">MSYSLNIPLIKKLVQKDWYLTRKLMALYVGGSIFALSFISLGEWQFVMGATLLMSMVIGMANHLVTITIINERKEQTLPFIMSLPISPTDYAVAKLIANKSLFFIPWLAILIMTIGVFTFSAVPDGLIPLSTIICSYLLLSYCLVWAVGMIVETEGIVILVMVVLNCLIGPLIYMLGSIQDISSHFQSATQVWNKASISMLLLEFFLIIASLAIAFYLQARKKTFL</sequence>